<dbReference type="InterPro" id="IPR027275">
    <property type="entry name" value="PRC-brl_dom"/>
</dbReference>
<organism evidence="2 3">
    <name type="scientific">Kribbella pratensis</name>
    <dbReference type="NCBI Taxonomy" id="2512112"/>
    <lineage>
        <taxon>Bacteria</taxon>
        <taxon>Bacillati</taxon>
        <taxon>Actinomycetota</taxon>
        <taxon>Actinomycetes</taxon>
        <taxon>Propionibacteriales</taxon>
        <taxon>Kribbellaceae</taxon>
        <taxon>Kribbella</taxon>
    </lineage>
</organism>
<evidence type="ECO:0000313" key="3">
    <source>
        <dbReference type="Proteomes" id="UP000295060"/>
    </source>
</evidence>
<dbReference type="SUPFAM" id="SSF50346">
    <property type="entry name" value="PRC-barrel domain"/>
    <property type="match status" value="1"/>
</dbReference>
<accession>A0ABY2F780</accession>
<dbReference type="Gene3D" id="3.90.50.10">
    <property type="entry name" value="Photosynthetic Reaction Center, subunit H, domain 2"/>
    <property type="match status" value="1"/>
</dbReference>
<dbReference type="Proteomes" id="UP000295060">
    <property type="component" value="Unassembled WGS sequence"/>
</dbReference>
<protein>
    <submittedName>
        <fullName evidence="2">PRC-barrel domain protein</fullName>
    </submittedName>
</protein>
<dbReference type="InterPro" id="IPR011033">
    <property type="entry name" value="PRC_barrel-like_sf"/>
</dbReference>
<dbReference type="RefSeq" id="WP_134132358.1">
    <property type="nucleotide sequence ID" value="NZ_SODU01000004.1"/>
</dbReference>
<dbReference type="PANTHER" id="PTHR36505">
    <property type="entry name" value="BLR1072 PROTEIN"/>
    <property type="match status" value="1"/>
</dbReference>
<comment type="caution">
    <text evidence="2">The sequence shown here is derived from an EMBL/GenBank/DDBJ whole genome shotgun (WGS) entry which is preliminary data.</text>
</comment>
<dbReference type="Pfam" id="PF05239">
    <property type="entry name" value="PRC"/>
    <property type="match status" value="1"/>
</dbReference>
<evidence type="ECO:0000259" key="1">
    <source>
        <dbReference type="Pfam" id="PF05239"/>
    </source>
</evidence>
<gene>
    <name evidence="2" type="ORF">EV137_7043</name>
</gene>
<dbReference type="InterPro" id="IPR014747">
    <property type="entry name" value="Bac_photo_RC_H_C"/>
</dbReference>
<feature type="domain" description="PRC-barrel" evidence="1">
    <location>
        <begin position="38"/>
        <end position="109"/>
    </location>
</feature>
<dbReference type="EMBL" id="SODU01000004">
    <property type="protein sequence ID" value="TDW84236.1"/>
    <property type="molecule type" value="Genomic_DNA"/>
</dbReference>
<evidence type="ECO:0000313" key="2">
    <source>
        <dbReference type="EMBL" id="TDW84236.1"/>
    </source>
</evidence>
<reference evidence="2 3" key="1">
    <citation type="submission" date="2019-03" db="EMBL/GenBank/DDBJ databases">
        <title>Genomic Encyclopedia of Type Strains, Phase III (KMG-III): the genomes of soil and plant-associated and newly described type strains.</title>
        <authorList>
            <person name="Whitman W."/>
        </authorList>
    </citation>
    <scope>NUCLEOTIDE SEQUENCE [LARGE SCALE GENOMIC DNA]</scope>
    <source>
        <strain evidence="2 3">VKMAc-2574</strain>
    </source>
</reference>
<dbReference type="PANTHER" id="PTHR36505:SF1">
    <property type="entry name" value="BLR1072 PROTEIN"/>
    <property type="match status" value="1"/>
</dbReference>
<sequence length="146" mass="16004">MTDATGDSADSADTADTADTAHALVRLTDVGLELADPADDLRGLKVLDRNDDEIGTVDGLIVDEQERRVRFLEVGSGGFLGLGQRKVMVPVEAVTSVDADAVHISQNRDHVAGGPVYDPEVVLERRHYEDVYGYYQYPPYWGPFPR</sequence>
<keyword evidence="3" id="KW-1185">Reference proteome</keyword>
<proteinExistence type="predicted"/>
<name>A0ABY2F780_9ACTN</name>